<evidence type="ECO:0000256" key="8">
    <source>
        <dbReference type="HAMAP-Rule" id="MF_00952"/>
    </source>
</evidence>
<evidence type="ECO:0000256" key="2">
    <source>
        <dbReference type="ARBA" id="ARBA00009446"/>
    </source>
</evidence>
<feature type="region of interest" description="Interaction with DNA" evidence="8">
    <location>
        <begin position="174"/>
        <end position="179"/>
    </location>
</feature>
<dbReference type="InterPro" id="IPR013824">
    <property type="entry name" value="Topo_IA_cen_sub1"/>
</dbReference>
<dbReference type="InterPro" id="IPR003601">
    <property type="entry name" value="Topo_IA_2"/>
</dbReference>
<dbReference type="SMART" id="SM00437">
    <property type="entry name" value="TOP1Ac"/>
    <property type="match status" value="1"/>
</dbReference>
<dbReference type="GO" id="GO:0046872">
    <property type="term" value="F:metal ion binding"/>
    <property type="evidence" value="ECO:0007669"/>
    <property type="project" value="UniProtKB-KW"/>
</dbReference>
<dbReference type="Pfam" id="PF01131">
    <property type="entry name" value="Topoisom_bac"/>
    <property type="match status" value="1"/>
</dbReference>
<dbReference type="Gene3D" id="3.40.50.140">
    <property type="match status" value="1"/>
</dbReference>
<evidence type="ECO:0000313" key="12">
    <source>
        <dbReference type="Proteomes" id="UP000002200"/>
    </source>
</evidence>
<dbReference type="AlphaFoldDB" id="Q83FM2"/>
<dbReference type="STRING" id="203267.TWT_696"/>
<reference evidence="11 12" key="1">
    <citation type="journal article" date="2003" name="Genome Res.">
        <title>Tropheryma whipplei twist: a human pathogenic Actinobacteria with a reduced genome.</title>
        <authorList>
            <person name="Raoult D."/>
            <person name="Ogata H."/>
            <person name="Audic S."/>
            <person name="Robert C."/>
            <person name="Suhre K."/>
            <person name="Drancourt M."/>
            <person name="Claverie J.-M."/>
        </authorList>
    </citation>
    <scope>NUCLEOTIDE SEQUENCE [LARGE SCALE GENOMIC DNA]</scope>
    <source>
        <strain evidence="11 12">Twist</strain>
    </source>
</reference>
<dbReference type="InterPro" id="IPR023406">
    <property type="entry name" value="Topo_IA_AS"/>
</dbReference>
<feature type="site" description="Interaction with DNA" evidence="8">
    <location>
        <position position="510"/>
    </location>
</feature>
<organism evidence="11 12">
    <name type="scientific">Tropheryma whipplei (strain Twist)</name>
    <name type="common">Whipple's bacillus</name>
    <dbReference type="NCBI Taxonomy" id="203267"/>
    <lineage>
        <taxon>Bacteria</taxon>
        <taxon>Bacillati</taxon>
        <taxon>Actinomycetota</taxon>
        <taxon>Actinomycetes</taxon>
        <taxon>Micrococcales</taxon>
        <taxon>Tropherymataceae</taxon>
        <taxon>Tropheryma</taxon>
    </lineage>
</organism>
<feature type="site" description="Interaction with DNA" evidence="8">
    <location>
        <position position="166"/>
    </location>
</feature>
<dbReference type="GO" id="GO:0003917">
    <property type="term" value="F:DNA topoisomerase type I (single strand cut, ATP-independent) activity"/>
    <property type="evidence" value="ECO:0007669"/>
    <property type="project" value="UniProtKB-UniRule"/>
</dbReference>
<evidence type="ECO:0000259" key="9">
    <source>
        <dbReference type="PROSITE" id="PS50880"/>
    </source>
</evidence>
<sequence length="841" mass="94270">MKKLVIVESPTKVSSVGRYLGDGYVVMSSVGHIRDLPAPSGLTPDLKRSAHAQFAVNIENDFEPYYVVLENKKKVVEELQSALNNSDELLIATDGDREGEAIAWHLVQVLKPTVPVRRLVFHEITREAIAYALQHPRPIDENLVDAQEARRILDRLYGYELSPVLWKKVRPGLSAGRVQSPATRLLVDRERERINFKSAEYQAVTADFQVDSDVFSASLTLFGERKIATGRDFDNLANLKTDALVLDKNLTDRILEELKSKGALDVEAIDSKPYSRNPYAPFITSTLQQDAAHKLGFSAKRTMRTAQQLYEKGFITYMRTDSPRLSLQAISAARAQVELLYGREFLPDSPRTYGAKAKNAQEAHEAIRPTGEVFERPESIESVLSVDCMRLYDLIWRRTIASQMVSARGETVTLTLSARIPERSIFVLSGTVLHEKGFLKVYEGLQDLNSKLLPNLQVGDQVTLVDVRAVGHTTLPPPRYTEASLVKVLEELGLGRPSTYALILSTIQERGYAHLRNRMLVPDWLAFSVVNLLENFFSRLIDYDFTANLEDQLDEIALGSQNRSDWLRKFYFGDDNLPGLKEIISGAKDIDARAINSIPMVGATLRVGRYGPYLEVGDKRFSIPHDVYPDALTPEKIHELVNQPESPVRELGAHPETGKLVVLKSGRFGPYIEEVSDEKNVRRSSLFKNMDPEEVNLDVAVKLLEIPRVIGVNQENGEKVIACNGRFGPYIKCGKETRPLDSEDDILSVTLDEALAILSAPKVRRSRVLMEFPTDDPVTRRAVQIKSGRFGPYVTDGVTNATLDNTSWEDVTFDEAVSLLAEKRQRVDGDLDQETAEKIHV</sequence>
<dbReference type="CDD" id="cd00186">
    <property type="entry name" value="TOP1Ac"/>
    <property type="match status" value="1"/>
</dbReference>
<dbReference type="OrthoDB" id="9804262at2"/>
<dbReference type="InterPro" id="IPR013825">
    <property type="entry name" value="Topo_IA_cen_sub2"/>
</dbReference>
<feature type="site" description="Interaction with DNA" evidence="8">
    <location>
        <position position="319"/>
    </location>
</feature>
<evidence type="ECO:0000256" key="3">
    <source>
        <dbReference type="ARBA" id="ARBA00022723"/>
    </source>
</evidence>
<dbReference type="GO" id="GO:0003677">
    <property type="term" value="F:DNA binding"/>
    <property type="evidence" value="ECO:0007669"/>
    <property type="project" value="UniProtKB-KW"/>
</dbReference>
<accession>Q83FM2</accession>
<evidence type="ECO:0000313" key="11">
    <source>
        <dbReference type="EMBL" id="AAO44793.1"/>
    </source>
</evidence>
<dbReference type="PANTHER" id="PTHR42785:SF1">
    <property type="entry name" value="DNA TOPOISOMERASE"/>
    <property type="match status" value="1"/>
</dbReference>
<keyword evidence="7 8" id="KW-0413">Isomerase</keyword>
<dbReference type="NCBIfam" id="TIGR01051">
    <property type="entry name" value="topA_bact"/>
    <property type="match status" value="1"/>
</dbReference>
<dbReference type="InterPro" id="IPR003602">
    <property type="entry name" value="Topo_IA_DNA-bd_dom"/>
</dbReference>
<feature type="site" description="Interaction with DNA" evidence="8">
    <location>
        <position position="151"/>
    </location>
</feature>
<dbReference type="InterPro" id="IPR028612">
    <property type="entry name" value="Topoisom_1_IA"/>
</dbReference>
<gene>
    <name evidence="8 11" type="primary">topA</name>
    <name evidence="11" type="ordered locus">TWT_696</name>
</gene>
<dbReference type="EC" id="5.6.2.1" evidence="8"/>
<name>Q83FM2_TROWT</name>
<dbReference type="HAMAP" id="MF_00952">
    <property type="entry name" value="Topoisom_1_prok"/>
    <property type="match status" value="1"/>
</dbReference>
<feature type="site" description="Interaction with DNA" evidence="8">
    <location>
        <position position="150"/>
    </location>
</feature>
<dbReference type="SMART" id="SM00436">
    <property type="entry name" value="TOP1Bc"/>
    <property type="match status" value="1"/>
</dbReference>
<keyword evidence="5 8" id="KW-0799">Topoisomerase</keyword>
<evidence type="ECO:0000256" key="1">
    <source>
        <dbReference type="ARBA" id="ARBA00000213"/>
    </source>
</evidence>
<feature type="site" description="Interaction with DNA" evidence="8">
    <location>
        <position position="154"/>
    </location>
</feature>
<dbReference type="Gene3D" id="2.70.20.10">
    <property type="entry name" value="Topoisomerase I, domain 3"/>
    <property type="match status" value="1"/>
</dbReference>
<dbReference type="Pfam" id="PF01751">
    <property type="entry name" value="Toprim"/>
    <property type="match status" value="1"/>
</dbReference>
<evidence type="ECO:0000259" key="10">
    <source>
        <dbReference type="PROSITE" id="PS52039"/>
    </source>
</evidence>
<comment type="similarity">
    <text evidence="2 8">Belongs to the type IA topoisomerase family.</text>
</comment>
<evidence type="ECO:0000256" key="4">
    <source>
        <dbReference type="ARBA" id="ARBA00022842"/>
    </source>
</evidence>
<feature type="domain" description="Topo IA-type catalytic" evidence="10">
    <location>
        <begin position="140"/>
        <end position="578"/>
    </location>
</feature>
<dbReference type="Pfam" id="PF13368">
    <property type="entry name" value="Toprim_C_rpt"/>
    <property type="match status" value="4"/>
</dbReference>
<dbReference type="RefSeq" id="WP_011102734.1">
    <property type="nucleotide sequence ID" value="NC_004572.3"/>
</dbReference>
<evidence type="ECO:0000256" key="6">
    <source>
        <dbReference type="ARBA" id="ARBA00023125"/>
    </source>
</evidence>
<dbReference type="InterPro" id="IPR034149">
    <property type="entry name" value="TOPRIM_TopoI"/>
</dbReference>
<dbReference type="InterPro" id="IPR000380">
    <property type="entry name" value="Topo_IA"/>
</dbReference>
<feature type="active site" description="O-(5'-phospho-DNA)-tyrosine intermediate" evidence="8">
    <location>
        <position position="317"/>
    </location>
</feature>
<dbReference type="SMART" id="SM00493">
    <property type="entry name" value="TOPRIM"/>
    <property type="match status" value="1"/>
</dbReference>
<feature type="site" description="Interaction with DNA" evidence="8">
    <location>
        <position position="32"/>
    </location>
</feature>
<dbReference type="InterPro" id="IPR025589">
    <property type="entry name" value="Toprim_C_rpt"/>
</dbReference>
<dbReference type="KEGG" id="twh:TWT_696"/>
<keyword evidence="3" id="KW-0479">Metal-binding</keyword>
<dbReference type="CDD" id="cd03363">
    <property type="entry name" value="TOPRIM_TopoIA_TopoI"/>
    <property type="match status" value="1"/>
</dbReference>
<comment type="catalytic activity">
    <reaction evidence="1 8">
        <text>ATP-independent breakage of single-stranded DNA, followed by passage and rejoining.</text>
        <dbReference type="EC" id="5.6.2.1"/>
    </reaction>
</comment>
<dbReference type="EMBL" id="AE014184">
    <property type="protein sequence ID" value="AAO44793.1"/>
    <property type="molecule type" value="Genomic_DNA"/>
</dbReference>
<dbReference type="Gene3D" id="1.10.290.10">
    <property type="entry name" value="Topoisomerase I, domain 4"/>
    <property type="match status" value="1"/>
</dbReference>
<dbReference type="HOGENOM" id="CLU_002929_2_0_11"/>
<keyword evidence="4" id="KW-0460">Magnesium</keyword>
<proteinExistence type="inferred from homology"/>
<dbReference type="Proteomes" id="UP000002200">
    <property type="component" value="Chromosome"/>
</dbReference>
<comment type="subunit">
    <text evidence="8">Monomer.</text>
</comment>
<dbReference type="InterPro" id="IPR013826">
    <property type="entry name" value="Topo_IA_cen_sub3"/>
</dbReference>
<comment type="function">
    <text evidence="8">Releases the supercoiling and torsional tension of DNA, which is introduced during the DNA replication and transcription, by transiently cleaving and rejoining one strand of the DNA duplex. Introduces a single-strand break via transesterification at a target site in duplex DNA. The scissile phosphodiester is attacked by the catalytic tyrosine of the enzyme, resulting in the formation of a DNA-(5'-phosphotyrosyl)-enzyme intermediate and the expulsion of a 3'-OH DNA strand. The free DNA strand then undergoes passage around the unbroken strand, thus removing DNA supercoils. Finally, in the religation step, the DNA 3'-OH attacks the covalent intermediate to expel the active-site tyrosine and restore the DNA phosphodiester backbone.</text>
</comment>
<dbReference type="Gene3D" id="1.10.460.10">
    <property type="entry name" value="Topoisomerase I, domain 2"/>
    <property type="match status" value="1"/>
</dbReference>
<dbReference type="PROSITE" id="PS52039">
    <property type="entry name" value="TOPO_IA_2"/>
    <property type="match status" value="1"/>
</dbReference>
<dbReference type="InterPro" id="IPR005733">
    <property type="entry name" value="TopoI_bac-type"/>
</dbReference>
<keyword evidence="6 8" id="KW-0238">DNA-binding</keyword>
<dbReference type="PROSITE" id="PS00396">
    <property type="entry name" value="TOPO_IA_1"/>
    <property type="match status" value="1"/>
</dbReference>
<dbReference type="eggNOG" id="COG1754">
    <property type="taxonomic scope" value="Bacteria"/>
</dbReference>
<dbReference type="SUPFAM" id="SSF56712">
    <property type="entry name" value="Prokaryotic type I DNA topoisomerase"/>
    <property type="match status" value="1"/>
</dbReference>
<protein>
    <recommendedName>
        <fullName evidence="8">DNA topoisomerase 1</fullName>
        <ecNumber evidence="8">5.6.2.1</ecNumber>
    </recommendedName>
    <alternativeName>
        <fullName evidence="8">DNA topoisomerase I</fullName>
    </alternativeName>
</protein>
<dbReference type="PANTHER" id="PTHR42785">
    <property type="entry name" value="DNA TOPOISOMERASE, TYPE IA, CORE"/>
    <property type="match status" value="1"/>
</dbReference>
<dbReference type="PRINTS" id="PR00417">
    <property type="entry name" value="PRTPISMRASEI"/>
</dbReference>
<dbReference type="PROSITE" id="PS50880">
    <property type="entry name" value="TOPRIM"/>
    <property type="match status" value="1"/>
</dbReference>
<dbReference type="InterPro" id="IPR023405">
    <property type="entry name" value="Topo_IA_core_domain"/>
</dbReference>
<feature type="site" description="Interaction with DNA" evidence="8">
    <location>
        <position position="159"/>
    </location>
</feature>
<dbReference type="InterPro" id="IPR006171">
    <property type="entry name" value="TOPRIM_dom"/>
</dbReference>
<feature type="domain" description="Toprim" evidence="9">
    <location>
        <begin position="2"/>
        <end position="125"/>
    </location>
</feature>
<evidence type="ECO:0000256" key="5">
    <source>
        <dbReference type="ARBA" id="ARBA00023029"/>
    </source>
</evidence>
<dbReference type="eggNOG" id="COG0550">
    <property type="taxonomic scope" value="Bacteria"/>
</dbReference>
<dbReference type="GO" id="GO:0006265">
    <property type="term" value="P:DNA topological change"/>
    <property type="evidence" value="ECO:0007669"/>
    <property type="project" value="UniProtKB-UniRule"/>
</dbReference>
<evidence type="ECO:0000256" key="7">
    <source>
        <dbReference type="ARBA" id="ARBA00023235"/>
    </source>
</evidence>
<dbReference type="InterPro" id="IPR013497">
    <property type="entry name" value="Topo_IA_cen"/>
</dbReference>
<keyword evidence="12" id="KW-1185">Reference proteome</keyword>